<organism evidence="1 2">
    <name type="scientific">Lacrimispora algidixylanolytica</name>
    <dbReference type="NCBI Taxonomy" id="94868"/>
    <lineage>
        <taxon>Bacteria</taxon>
        <taxon>Bacillati</taxon>
        <taxon>Bacillota</taxon>
        <taxon>Clostridia</taxon>
        <taxon>Lachnospirales</taxon>
        <taxon>Lachnospiraceae</taxon>
        <taxon>Lacrimispora</taxon>
    </lineage>
</organism>
<dbReference type="GO" id="GO:0005737">
    <property type="term" value="C:cytoplasm"/>
    <property type="evidence" value="ECO:0007669"/>
    <property type="project" value="TreeGrafter"/>
</dbReference>
<dbReference type="InterPro" id="IPR023401">
    <property type="entry name" value="ODC_N"/>
</dbReference>
<reference evidence="1 2" key="1">
    <citation type="submission" date="2016-08" db="EMBL/GenBank/DDBJ databases">
        <title>A new outlook on sporulation: Clostridium algidixylanolyticum.</title>
        <authorList>
            <person name="Poppleton D.I."/>
            <person name="Gribaldo S."/>
        </authorList>
    </citation>
    <scope>NUCLEOTIDE SEQUENCE [LARGE SCALE GENOMIC DNA]</scope>
    <source>
        <strain evidence="1 2">SPL73</strain>
    </source>
</reference>
<dbReference type="AlphaFoldDB" id="A0A419SY92"/>
<sequence>MNDLLLIKAGEVSEILNDEEVIMEIVSKAYVAHTAGKCTLPQSVFLRFPDNDLNRIIGLPAYMGDGVDAAGIKWISSFPHNINLGIERASALMILNNVKNGHAEAVLESSIISAKRTAASAAVAANLIHSNPDETVVGFVGCGRINTEISLFLKKAFKNIKKLVAFDMVPERAEKFLDHIKTKDMDTEVVSSVEEVLKKAPLVSFATTVGVPYIHDISCCTSNSTILNISLRDFGPNVILKTDNIVDDLDHVCREKTAIHLAEQACGNRDFVRCPIADVITGKEKGRVEGKTVVYSPFGLGVLDLALACYVRKQAEEKGLGTVVEDFLP</sequence>
<dbReference type="InterPro" id="IPR023866">
    <property type="entry name" value="SbnB"/>
</dbReference>
<dbReference type="PIRSF" id="PIRSF001439">
    <property type="entry name" value="CryM"/>
    <property type="match status" value="1"/>
</dbReference>
<dbReference type="Gene3D" id="3.40.50.720">
    <property type="entry name" value="NAD(P)-binding Rossmann-like Domain"/>
    <property type="match status" value="1"/>
</dbReference>
<dbReference type="InterPro" id="IPR003462">
    <property type="entry name" value="ODC_Mu_crystall"/>
</dbReference>
<protein>
    <submittedName>
        <fullName evidence="1">2,3-diaminopropionate biosynthesis protein SbnB</fullName>
    </submittedName>
</protein>
<dbReference type="Proteomes" id="UP000284277">
    <property type="component" value="Unassembled WGS sequence"/>
</dbReference>
<accession>A0A419SY92</accession>
<dbReference type="GO" id="GO:0019290">
    <property type="term" value="P:siderophore biosynthetic process"/>
    <property type="evidence" value="ECO:0007669"/>
    <property type="project" value="InterPro"/>
</dbReference>
<evidence type="ECO:0000313" key="2">
    <source>
        <dbReference type="Proteomes" id="UP000284277"/>
    </source>
</evidence>
<evidence type="ECO:0000313" key="1">
    <source>
        <dbReference type="EMBL" id="RKD30222.1"/>
    </source>
</evidence>
<dbReference type="GO" id="GO:0016639">
    <property type="term" value="F:oxidoreductase activity, acting on the CH-NH2 group of donors, NAD or NADP as acceptor"/>
    <property type="evidence" value="ECO:0007669"/>
    <property type="project" value="InterPro"/>
</dbReference>
<comment type="caution">
    <text evidence="1">The sequence shown here is derived from an EMBL/GenBank/DDBJ whole genome shotgun (WGS) entry which is preliminary data.</text>
</comment>
<gene>
    <name evidence="1" type="ORF">BET01_06405</name>
</gene>
<dbReference type="SUPFAM" id="SSF51735">
    <property type="entry name" value="NAD(P)-binding Rossmann-fold domains"/>
    <property type="match status" value="1"/>
</dbReference>
<dbReference type="NCBIfam" id="TIGR03944">
    <property type="entry name" value="dehyd_SbnB_fam"/>
    <property type="match status" value="1"/>
</dbReference>
<dbReference type="RefSeq" id="WP_207667639.1">
    <property type="nucleotide sequence ID" value="NZ_MCIA01000031.1"/>
</dbReference>
<dbReference type="EMBL" id="MCIA01000031">
    <property type="protein sequence ID" value="RKD30222.1"/>
    <property type="molecule type" value="Genomic_DNA"/>
</dbReference>
<dbReference type="Pfam" id="PF02423">
    <property type="entry name" value="OCD_Mu_crystall"/>
    <property type="match status" value="1"/>
</dbReference>
<name>A0A419SY92_9FIRM</name>
<proteinExistence type="predicted"/>
<dbReference type="InterPro" id="IPR036291">
    <property type="entry name" value="NAD(P)-bd_dom_sf"/>
</dbReference>
<dbReference type="PANTHER" id="PTHR13812">
    <property type="entry name" value="KETIMINE REDUCTASE MU-CRYSTALLIN"/>
    <property type="match status" value="1"/>
</dbReference>
<keyword evidence="2" id="KW-1185">Reference proteome</keyword>
<dbReference type="Gene3D" id="3.30.1780.10">
    <property type="entry name" value="ornithine cyclodeaminase, domain 1"/>
    <property type="match status" value="1"/>
</dbReference>
<dbReference type="PANTHER" id="PTHR13812:SF19">
    <property type="entry name" value="KETIMINE REDUCTASE MU-CRYSTALLIN"/>
    <property type="match status" value="1"/>
</dbReference>